<protein>
    <recommendedName>
        <fullName evidence="3">Prenyltransferase</fullName>
    </recommendedName>
</protein>
<keyword evidence="2" id="KW-1185">Reference proteome</keyword>
<sequence length="379" mass="39479">MSGAVPEHPGLLSGAQVLATARSIAAAQHGDGAVPWEAGAHVDAWDHVECLMALDVAGLRGQARAGYEWLRRTQRADGSWASRYAADGTVTDATGESNHAAYVAVGVLHHWLGAGGADGEEFLARMWPTVRRALGFVLGLANPDGSIGWARSPQGQADPTALLTGCSSIHHALRCGVILARLTGRDGPAAEWERAAGRLAGVIGAHCESAPGSTGLPGAGVGTTAERAGLSSSTIFADRGRFSMDWYYPVLGGALSGAAAGARLATRREVFVVAGSGIRCVADRPWVTGAETCELALAHTVLGENETAAQLVAAMQHLRHDDGSYWTGLVTDDGVRWPVERSTWTGAAVVLAVDALAGNTARSLIFRPWELAEDLRIAS</sequence>
<dbReference type="RefSeq" id="WP_214154613.1">
    <property type="nucleotide sequence ID" value="NZ_JAHBAY010000002.1"/>
</dbReference>
<comment type="caution">
    <text evidence="1">The sequence shown here is derived from an EMBL/GenBank/DDBJ whole genome shotgun (WGS) entry which is preliminary data.</text>
</comment>
<proteinExistence type="predicted"/>
<accession>A0ABS5TDZ4</accession>
<dbReference type="Gene3D" id="1.50.10.10">
    <property type="match status" value="1"/>
</dbReference>
<organism evidence="1 2">
    <name type="scientific">Kineosporia corallincola</name>
    <dbReference type="NCBI Taxonomy" id="2835133"/>
    <lineage>
        <taxon>Bacteria</taxon>
        <taxon>Bacillati</taxon>
        <taxon>Actinomycetota</taxon>
        <taxon>Actinomycetes</taxon>
        <taxon>Kineosporiales</taxon>
        <taxon>Kineosporiaceae</taxon>
        <taxon>Kineosporia</taxon>
    </lineage>
</organism>
<dbReference type="Proteomes" id="UP001197247">
    <property type="component" value="Unassembled WGS sequence"/>
</dbReference>
<name>A0ABS5TDZ4_9ACTN</name>
<dbReference type="EMBL" id="JAHBAY010000002">
    <property type="protein sequence ID" value="MBT0768313.1"/>
    <property type="molecule type" value="Genomic_DNA"/>
</dbReference>
<reference evidence="1 2" key="1">
    <citation type="submission" date="2021-05" db="EMBL/GenBank/DDBJ databases">
        <title>Kineosporia and Streptomyces sp. nov. two new marine actinobacteria isolated from Coral.</title>
        <authorList>
            <person name="Buangrab K."/>
            <person name="Sutthacheep M."/>
            <person name="Yeemin T."/>
            <person name="Harunari E."/>
            <person name="Igarashi Y."/>
            <person name="Kanchanasin P."/>
            <person name="Tanasupawat S."/>
            <person name="Phongsopitanun W."/>
        </authorList>
    </citation>
    <scope>NUCLEOTIDE SEQUENCE [LARGE SCALE GENOMIC DNA]</scope>
    <source>
        <strain evidence="1 2">J2-2</strain>
    </source>
</reference>
<gene>
    <name evidence="1" type="ORF">KIH74_05225</name>
</gene>
<evidence type="ECO:0000313" key="2">
    <source>
        <dbReference type="Proteomes" id="UP001197247"/>
    </source>
</evidence>
<evidence type="ECO:0008006" key="3">
    <source>
        <dbReference type="Google" id="ProtNLM"/>
    </source>
</evidence>
<evidence type="ECO:0000313" key="1">
    <source>
        <dbReference type="EMBL" id="MBT0768313.1"/>
    </source>
</evidence>
<dbReference type="InterPro" id="IPR008928">
    <property type="entry name" value="6-hairpin_glycosidase_sf"/>
</dbReference>
<dbReference type="InterPro" id="IPR012341">
    <property type="entry name" value="6hp_glycosidase-like_sf"/>
</dbReference>
<dbReference type="SUPFAM" id="SSF48208">
    <property type="entry name" value="Six-hairpin glycosidases"/>
    <property type="match status" value="1"/>
</dbReference>